<dbReference type="NCBIfam" id="TIGR00689">
    <property type="entry name" value="rpiB_lacA_lacB"/>
    <property type="match status" value="1"/>
</dbReference>
<reference evidence="4" key="1">
    <citation type="journal article" date="2019" name="Int. J. Syst. Evol. Microbiol.">
        <title>The Global Catalogue of Microorganisms (GCM) 10K type strain sequencing project: providing services to taxonomists for standard genome sequencing and annotation.</title>
        <authorList>
            <consortium name="The Broad Institute Genomics Platform"/>
            <consortium name="The Broad Institute Genome Sequencing Center for Infectious Disease"/>
            <person name="Wu L."/>
            <person name="Ma J."/>
        </authorList>
    </citation>
    <scope>NUCLEOTIDE SEQUENCE [LARGE SCALE GENOMIC DNA]</scope>
    <source>
        <strain evidence="4">JCM 17759</strain>
    </source>
</reference>
<comment type="similarity">
    <text evidence="1">Belongs to the LacAB/RpiB family.</text>
</comment>
<name>A0ABP8MGE6_9BACT</name>
<dbReference type="SUPFAM" id="SSF89623">
    <property type="entry name" value="Ribose/Galactose isomerase RpiB/AlsB"/>
    <property type="match status" value="1"/>
</dbReference>
<organism evidence="3 4">
    <name type="scientific">Novipirellula rosea</name>
    <dbReference type="NCBI Taxonomy" id="1031540"/>
    <lineage>
        <taxon>Bacteria</taxon>
        <taxon>Pseudomonadati</taxon>
        <taxon>Planctomycetota</taxon>
        <taxon>Planctomycetia</taxon>
        <taxon>Pirellulales</taxon>
        <taxon>Pirellulaceae</taxon>
        <taxon>Novipirellula</taxon>
    </lineage>
</organism>
<dbReference type="InterPro" id="IPR004785">
    <property type="entry name" value="RpiB"/>
</dbReference>
<dbReference type="InterPro" id="IPR003500">
    <property type="entry name" value="RpiB_LacA_LacB"/>
</dbReference>
<dbReference type="InterPro" id="IPR036569">
    <property type="entry name" value="RpiB_LacA_LacB_sf"/>
</dbReference>
<dbReference type="Gene3D" id="3.40.1400.10">
    <property type="entry name" value="Sugar-phosphate isomerase, RpiB/LacA/LacB"/>
    <property type="match status" value="1"/>
</dbReference>
<evidence type="ECO:0000256" key="1">
    <source>
        <dbReference type="ARBA" id="ARBA00008754"/>
    </source>
</evidence>
<keyword evidence="4" id="KW-1185">Reference proteome</keyword>
<proteinExistence type="inferred from homology"/>
<dbReference type="PIRSF" id="PIRSF005384">
    <property type="entry name" value="RpiB_LacA_B"/>
    <property type="match status" value="1"/>
</dbReference>
<dbReference type="PANTHER" id="PTHR43732:SF1">
    <property type="entry name" value="RIBOSE 5-PHOSPHATE ISOMERASE"/>
    <property type="match status" value="1"/>
</dbReference>
<dbReference type="EMBL" id="BAABGA010000017">
    <property type="protein sequence ID" value="GAA4449174.1"/>
    <property type="molecule type" value="Genomic_DNA"/>
</dbReference>
<sequence>MLKICLASDHRGVHIKAKLMQSLAAAGFTVSDEGTNSDTACDYPDLASLVAKKVSSGEADRGILICGTGIGMAITANKFLGVRAASCYDEVLIEMSRRHNDVNVLCLPGDLIGERPIDDLVLLWLKTEFDGGRHNKRVQKICTIEKANLRCDSAAAESAEPSSGPKGPQR</sequence>
<keyword evidence="2 3" id="KW-0413">Isomerase</keyword>
<gene>
    <name evidence="3" type="primary">rpiB</name>
    <name evidence="3" type="ORF">GCM10023156_13360</name>
</gene>
<dbReference type="InterPro" id="IPR051812">
    <property type="entry name" value="SPI_LacAB/RpiB"/>
</dbReference>
<dbReference type="GO" id="GO:0016853">
    <property type="term" value="F:isomerase activity"/>
    <property type="evidence" value="ECO:0007669"/>
    <property type="project" value="UniProtKB-KW"/>
</dbReference>
<dbReference type="Proteomes" id="UP001500840">
    <property type="component" value="Unassembled WGS sequence"/>
</dbReference>
<evidence type="ECO:0000313" key="3">
    <source>
        <dbReference type="EMBL" id="GAA4449174.1"/>
    </source>
</evidence>
<dbReference type="PANTHER" id="PTHR43732">
    <property type="entry name" value="RIBOSE 5-PHOSPHATE ISOMERASE-RELATED"/>
    <property type="match status" value="1"/>
</dbReference>
<evidence type="ECO:0000256" key="2">
    <source>
        <dbReference type="ARBA" id="ARBA00023235"/>
    </source>
</evidence>
<accession>A0ABP8MGE6</accession>
<dbReference type="NCBIfam" id="NF004051">
    <property type="entry name" value="PRK05571.1"/>
    <property type="match status" value="1"/>
</dbReference>
<dbReference type="RefSeq" id="WP_339946093.1">
    <property type="nucleotide sequence ID" value="NZ_BAABGA010000017.1"/>
</dbReference>
<comment type="caution">
    <text evidence="3">The sequence shown here is derived from an EMBL/GenBank/DDBJ whole genome shotgun (WGS) entry which is preliminary data.</text>
</comment>
<dbReference type="NCBIfam" id="TIGR01120">
    <property type="entry name" value="rpiB"/>
    <property type="match status" value="1"/>
</dbReference>
<protein>
    <submittedName>
        <fullName evidence="3">Ribose 5-phosphate isomerase B</fullName>
    </submittedName>
</protein>
<dbReference type="Pfam" id="PF02502">
    <property type="entry name" value="LacAB_rpiB"/>
    <property type="match status" value="1"/>
</dbReference>
<evidence type="ECO:0000313" key="4">
    <source>
        <dbReference type="Proteomes" id="UP001500840"/>
    </source>
</evidence>